<reference evidence="1 2" key="1">
    <citation type="submission" date="2016-10" db="EMBL/GenBank/DDBJ databases">
        <title>Draft Genome sequence of Alkanindiges sp. strain H1.</title>
        <authorList>
            <person name="Subhash Y."/>
            <person name="Lee S."/>
        </authorList>
    </citation>
    <scope>NUCLEOTIDE SEQUENCE [LARGE SCALE GENOMIC DNA]</scope>
    <source>
        <strain evidence="1 2">H1</strain>
    </source>
</reference>
<comment type="caution">
    <text evidence="1">The sequence shown here is derived from an EMBL/GenBank/DDBJ whole genome shotgun (WGS) entry which is preliminary data.</text>
</comment>
<keyword evidence="2" id="KW-1185">Reference proteome</keyword>
<evidence type="ECO:0000313" key="2">
    <source>
        <dbReference type="Proteomes" id="UP000192132"/>
    </source>
</evidence>
<gene>
    <name evidence="1" type="ORF">BKE30_08775</name>
</gene>
<dbReference type="OrthoDB" id="6717507at2"/>
<proteinExistence type="predicted"/>
<dbReference type="Proteomes" id="UP000192132">
    <property type="component" value="Unassembled WGS sequence"/>
</dbReference>
<organism evidence="1 2">
    <name type="scientific">Alkanindiges hydrocarboniclasticus</name>
    <dbReference type="NCBI Taxonomy" id="1907941"/>
    <lineage>
        <taxon>Bacteria</taxon>
        <taxon>Pseudomonadati</taxon>
        <taxon>Pseudomonadota</taxon>
        <taxon>Gammaproteobacteria</taxon>
        <taxon>Moraxellales</taxon>
        <taxon>Moraxellaceae</taxon>
        <taxon>Alkanindiges</taxon>
    </lineage>
</organism>
<dbReference type="EMBL" id="MLCN01000022">
    <property type="protein sequence ID" value="ONG39851.1"/>
    <property type="molecule type" value="Genomic_DNA"/>
</dbReference>
<dbReference type="AlphaFoldDB" id="A0A1S8CV77"/>
<evidence type="ECO:0008006" key="3">
    <source>
        <dbReference type="Google" id="ProtNLM"/>
    </source>
</evidence>
<accession>A0A1S8CV77</accession>
<sequence>MTACTSTDSTPSASQKPSTVYEQYNDKVIHGIAYEEEKIYFSNAKRAEVESKIPQYMQQMKKSREQVIQMYQKVSQSVAKCKKIRLTQERIEGNIAYLTYEQTDICNPSSGGQQKQSVVMHNEQGWKIHQVEIAL</sequence>
<dbReference type="RefSeq" id="WP_076878216.1">
    <property type="nucleotide sequence ID" value="NZ_MLCN01000022.1"/>
</dbReference>
<name>A0A1S8CV77_9GAMM</name>
<evidence type="ECO:0000313" key="1">
    <source>
        <dbReference type="EMBL" id="ONG39851.1"/>
    </source>
</evidence>
<protein>
    <recommendedName>
        <fullName evidence="3">DUF4878 domain-containing protein</fullName>
    </recommendedName>
</protein>